<name>A0A212FIK1_DANPL</name>
<organism evidence="2 3">
    <name type="scientific">Danaus plexippus plexippus</name>
    <dbReference type="NCBI Taxonomy" id="278856"/>
    <lineage>
        <taxon>Eukaryota</taxon>
        <taxon>Metazoa</taxon>
        <taxon>Ecdysozoa</taxon>
        <taxon>Arthropoda</taxon>
        <taxon>Hexapoda</taxon>
        <taxon>Insecta</taxon>
        <taxon>Pterygota</taxon>
        <taxon>Neoptera</taxon>
        <taxon>Endopterygota</taxon>
        <taxon>Lepidoptera</taxon>
        <taxon>Glossata</taxon>
        <taxon>Ditrysia</taxon>
        <taxon>Papilionoidea</taxon>
        <taxon>Nymphalidae</taxon>
        <taxon>Danainae</taxon>
        <taxon>Danaini</taxon>
        <taxon>Danaina</taxon>
        <taxon>Danaus</taxon>
        <taxon>Danaus</taxon>
    </lineage>
</organism>
<keyword evidence="1" id="KW-0812">Transmembrane</keyword>
<protein>
    <submittedName>
        <fullName evidence="2">Uncharacterized protein</fullName>
    </submittedName>
</protein>
<dbReference type="KEGG" id="dpl:KGM_203750"/>
<keyword evidence="1" id="KW-1133">Transmembrane helix</keyword>
<dbReference type="Proteomes" id="UP000007151">
    <property type="component" value="Unassembled WGS sequence"/>
</dbReference>
<keyword evidence="1" id="KW-0472">Membrane</keyword>
<dbReference type="EMBL" id="AGBW02008366">
    <property type="protein sequence ID" value="OWR53565.1"/>
    <property type="molecule type" value="Genomic_DNA"/>
</dbReference>
<reference evidence="2 3" key="1">
    <citation type="journal article" date="2011" name="Cell">
        <title>The monarch butterfly genome yields insights into long-distance migration.</title>
        <authorList>
            <person name="Zhan S."/>
            <person name="Merlin C."/>
            <person name="Boore J.L."/>
            <person name="Reppert S.M."/>
        </authorList>
    </citation>
    <scope>NUCLEOTIDE SEQUENCE [LARGE SCALE GENOMIC DNA]</scope>
    <source>
        <strain evidence="2">F-2</strain>
    </source>
</reference>
<comment type="caution">
    <text evidence="2">The sequence shown here is derived from an EMBL/GenBank/DDBJ whole genome shotgun (WGS) entry which is preliminary data.</text>
</comment>
<evidence type="ECO:0000313" key="3">
    <source>
        <dbReference type="Proteomes" id="UP000007151"/>
    </source>
</evidence>
<evidence type="ECO:0000256" key="1">
    <source>
        <dbReference type="SAM" id="Phobius"/>
    </source>
</evidence>
<evidence type="ECO:0000313" key="2">
    <source>
        <dbReference type="EMBL" id="OWR53565.1"/>
    </source>
</evidence>
<proteinExistence type="predicted"/>
<dbReference type="AlphaFoldDB" id="A0A212FIK1"/>
<keyword evidence="3" id="KW-1185">Reference proteome</keyword>
<feature type="transmembrane region" description="Helical" evidence="1">
    <location>
        <begin position="28"/>
        <end position="50"/>
    </location>
</feature>
<dbReference type="InParanoid" id="A0A212FIK1"/>
<gene>
    <name evidence="2" type="ORF">KGM_203750</name>
</gene>
<sequence length="79" mass="9395">METYLRQTTCFHPYFCNKNIPIQQDELGIRYVILVMVLGVVLDFFLRFIIPATSESLEEKIRKENRIKDKYLIRKGIAN</sequence>
<accession>A0A212FIK1</accession>